<dbReference type="AlphaFoldDB" id="A0A1M4SNZ4"/>
<protein>
    <submittedName>
        <fullName evidence="1">Uncharacterized protein</fullName>
    </submittedName>
</protein>
<keyword evidence="2" id="KW-1185">Reference proteome</keyword>
<evidence type="ECO:0000313" key="1">
    <source>
        <dbReference type="EMBL" id="SHE33916.1"/>
    </source>
</evidence>
<evidence type="ECO:0000313" key="2">
    <source>
        <dbReference type="Proteomes" id="UP000184148"/>
    </source>
</evidence>
<proteinExistence type="predicted"/>
<dbReference type="Proteomes" id="UP000184148">
    <property type="component" value="Unassembled WGS sequence"/>
</dbReference>
<organism evidence="1 2">
    <name type="scientific">Desulforamulus putei DSM 12395</name>
    <dbReference type="NCBI Taxonomy" id="1121429"/>
    <lineage>
        <taxon>Bacteria</taxon>
        <taxon>Bacillati</taxon>
        <taxon>Bacillota</taxon>
        <taxon>Clostridia</taxon>
        <taxon>Eubacteriales</taxon>
        <taxon>Peptococcaceae</taxon>
        <taxon>Desulforamulus</taxon>
    </lineage>
</organism>
<sequence length="131" mass="14179">MVSMFLAEPGKKIICGASTANMVSRYLPNSQTLSDVTGLVLVTDGTLILSQALDILLKDHLEALPADNKDAGLLVAALLEADSISFLIGMAFNKSQRSLSLPAKPIVKSRFARELVDLLKKKGKKVMVEYF</sequence>
<name>A0A1M4SNZ4_9FIRM</name>
<gene>
    <name evidence="1" type="ORF">SAMN02745133_00187</name>
</gene>
<dbReference type="EMBL" id="FQUY01000001">
    <property type="protein sequence ID" value="SHE33916.1"/>
    <property type="molecule type" value="Genomic_DNA"/>
</dbReference>
<accession>A0A1M4SNZ4</accession>
<reference evidence="2" key="1">
    <citation type="submission" date="2016-11" db="EMBL/GenBank/DDBJ databases">
        <authorList>
            <person name="Varghese N."/>
            <person name="Submissions S."/>
        </authorList>
    </citation>
    <scope>NUCLEOTIDE SEQUENCE [LARGE SCALE GENOMIC DNA]</scope>
    <source>
        <strain evidence="2">DSM 12395</strain>
    </source>
</reference>
<dbReference type="STRING" id="1121429.SAMN02745133_00187"/>